<organism evidence="2 3">
    <name type="scientific">Paenibacillus glucanolyticus</name>
    <dbReference type="NCBI Taxonomy" id="59843"/>
    <lineage>
        <taxon>Bacteria</taxon>
        <taxon>Bacillati</taxon>
        <taxon>Bacillota</taxon>
        <taxon>Bacilli</taxon>
        <taxon>Bacillales</taxon>
        <taxon>Paenibacillaceae</taxon>
        <taxon>Paenibacillus</taxon>
    </lineage>
</organism>
<feature type="transmembrane region" description="Helical" evidence="1">
    <location>
        <begin position="20"/>
        <end position="38"/>
    </location>
</feature>
<reference evidence="2" key="1">
    <citation type="journal article" date="2016" name="Genome Announc.">
        <title>Draft genomes of two strains of Paenibacillus glucanolyticus with capability to degrade lignocellulose.</title>
        <authorList>
            <person name="Mathews S.L."/>
            <person name="Pawlak J."/>
            <person name="Grunden A.M."/>
        </authorList>
    </citation>
    <scope>NUCLEOTIDE SEQUENCE [LARGE SCALE GENOMIC DNA]</scope>
    <source>
        <strain evidence="2">SLM1</strain>
    </source>
</reference>
<dbReference type="OrthoDB" id="2905655at2"/>
<keyword evidence="1" id="KW-1133">Transmembrane helix</keyword>
<dbReference type="RefSeq" id="WP_063477579.1">
    <property type="nucleotide sequence ID" value="NZ_JBCMWP010000019.1"/>
</dbReference>
<proteinExistence type="predicted"/>
<dbReference type="Proteomes" id="UP000076796">
    <property type="component" value="Unassembled WGS sequence"/>
</dbReference>
<name>A0A163GP88_9BACL</name>
<gene>
    <name evidence="2" type="ORF">AWU65_03580</name>
</gene>
<evidence type="ECO:0000313" key="2">
    <source>
        <dbReference type="EMBL" id="KZS45073.1"/>
    </source>
</evidence>
<keyword evidence="1" id="KW-0472">Membrane</keyword>
<keyword evidence="3" id="KW-1185">Reference proteome</keyword>
<evidence type="ECO:0000313" key="3">
    <source>
        <dbReference type="Proteomes" id="UP000076796"/>
    </source>
</evidence>
<comment type="caution">
    <text evidence="2">The sequence shown here is derived from an EMBL/GenBank/DDBJ whole genome shotgun (WGS) entry which is preliminary data.</text>
</comment>
<protein>
    <submittedName>
        <fullName evidence="2">Uncharacterized protein</fullName>
    </submittedName>
</protein>
<keyword evidence="1" id="KW-0812">Transmembrane</keyword>
<dbReference type="EMBL" id="LWMH01000001">
    <property type="protein sequence ID" value="KZS45073.1"/>
    <property type="molecule type" value="Genomic_DNA"/>
</dbReference>
<accession>A0A163GP88</accession>
<evidence type="ECO:0000256" key="1">
    <source>
        <dbReference type="SAM" id="Phobius"/>
    </source>
</evidence>
<sequence>MNQSFNEKPDIKDLNQLDAGVLIHKYICILAMMNFGTAEEKRLAMKKLPELERMLAGHINEAAFKNAIEKLDWNQEEVNLLNAV</sequence>
<dbReference type="AlphaFoldDB" id="A0A163GP88"/>